<dbReference type="PANTHER" id="PTHR24559">
    <property type="entry name" value="TRANSPOSON TY3-I GAG-POL POLYPROTEIN"/>
    <property type="match status" value="1"/>
</dbReference>
<evidence type="ECO:0000313" key="2">
    <source>
        <dbReference type="EMBL" id="KAE8993514.1"/>
    </source>
</evidence>
<dbReference type="AlphaFoldDB" id="A0A6A3JMX1"/>
<keyword evidence="6" id="KW-1185">Reference proteome</keyword>
<evidence type="ECO:0000313" key="7">
    <source>
        <dbReference type="Proteomes" id="UP000435112"/>
    </source>
</evidence>
<dbReference type="EMBL" id="QXFV01000278">
    <property type="protein sequence ID" value="KAE9042816.1"/>
    <property type="molecule type" value="Genomic_DNA"/>
</dbReference>
<proteinExistence type="predicted"/>
<gene>
    <name evidence="3" type="ORF">PR001_g6051</name>
    <name evidence="2" type="ORF">PR002_g20213</name>
    <name evidence="4" type="ORF">PR003_g15907</name>
</gene>
<dbReference type="Proteomes" id="UP000429607">
    <property type="component" value="Unassembled WGS sequence"/>
</dbReference>
<evidence type="ECO:0000313" key="5">
    <source>
        <dbReference type="Proteomes" id="UP000429607"/>
    </source>
</evidence>
<feature type="domain" description="Reverse transcriptase" evidence="1">
    <location>
        <begin position="11"/>
        <end position="131"/>
    </location>
</feature>
<protein>
    <recommendedName>
        <fullName evidence="1">Reverse transcriptase domain-containing protein</fullName>
    </recommendedName>
</protein>
<dbReference type="InterPro" id="IPR043128">
    <property type="entry name" value="Rev_trsase/Diguanyl_cyclase"/>
</dbReference>
<evidence type="ECO:0000313" key="3">
    <source>
        <dbReference type="EMBL" id="KAE9042816.1"/>
    </source>
</evidence>
<dbReference type="EMBL" id="QXFT01001130">
    <property type="protein sequence ID" value="KAE9327903.1"/>
    <property type="molecule type" value="Genomic_DNA"/>
</dbReference>
<accession>A0A6A3JMX1</accession>
<dbReference type="InterPro" id="IPR053134">
    <property type="entry name" value="RNA-dir_DNA_polymerase"/>
</dbReference>
<organism evidence="2 7">
    <name type="scientific">Phytophthora rubi</name>
    <dbReference type="NCBI Taxonomy" id="129364"/>
    <lineage>
        <taxon>Eukaryota</taxon>
        <taxon>Sar</taxon>
        <taxon>Stramenopiles</taxon>
        <taxon>Oomycota</taxon>
        <taxon>Peronosporomycetes</taxon>
        <taxon>Peronosporales</taxon>
        <taxon>Peronosporaceae</taxon>
        <taxon>Phytophthora</taxon>
    </lineage>
</organism>
<dbReference type="SUPFAM" id="SSF56672">
    <property type="entry name" value="DNA/RNA polymerases"/>
    <property type="match status" value="1"/>
</dbReference>
<dbReference type="EMBL" id="QXFU01001907">
    <property type="protein sequence ID" value="KAE8993514.1"/>
    <property type="molecule type" value="Genomic_DNA"/>
</dbReference>
<dbReference type="Pfam" id="PF00078">
    <property type="entry name" value="RVT_1"/>
    <property type="match status" value="1"/>
</dbReference>
<dbReference type="Gene3D" id="3.30.70.270">
    <property type="match status" value="1"/>
</dbReference>
<evidence type="ECO:0000259" key="1">
    <source>
        <dbReference type="Pfam" id="PF00078"/>
    </source>
</evidence>
<dbReference type="CDD" id="cd01647">
    <property type="entry name" value="RT_LTR"/>
    <property type="match status" value="1"/>
</dbReference>
<dbReference type="Proteomes" id="UP000435112">
    <property type="component" value="Unassembled WGS sequence"/>
</dbReference>
<evidence type="ECO:0000313" key="4">
    <source>
        <dbReference type="EMBL" id="KAE9327903.1"/>
    </source>
</evidence>
<reference evidence="5 7" key="1">
    <citation type="submission" date="2018-09" db="EMBL/GenBank/DDBJ databases">
        <title>Genomic investigation of the strawberry pathogen Phytophthora fragariae indicates pathogenicity is determined by transcriptional variation in three key races.</title>
        <authorList>
            <person name="Adams T.M."/>
            <person name="Armitage A.D."/>
            <person name="Sobczyk M.K."/>
            <person name="Bates H.J."/>
            <person name="Dunwell J.M."/>
            <person name="Nellist C.F."/>
            <person name="Harrison R.J."/>
        </authorList>
    </citation>
    <scope>NUCLEOTIDE SEQUENCE [LARGE SCALE GENOMIC DNA]</scope>
    <source>
        <strain evidence="3 5">SCRP249</strain>
        <strain evidence="2 7">SCRP324</strain>
        <strain evidence="4 6">SCRP333</strain>
    </source>
</reference>
<evidence type="ECO:0000313" key="6">
    <source>
        <dbReference type="Proteomes" id="UP000434957"/>
    </source>
</evidence>
<dbReference type="Proteomes" id="UP000434957">
    <property type="component" value="Unassembled WGS sequence"/>
</dbReference>
<name>A0A6A3JMX1_9STRA</name>
<dbReference type="InterPro" id="IPR000477">
    <property type="entry name" value="RT_dom"/>
</dbReference>
<dbReference type="PANTHER" id="PTHR24559:SF444">
    <property type="entry name" value="REVERSE TRANSCRIPTASE DOMAIN-CONTAINING PROTEIN"/>
    <property type="match status" value="1"/>
</dbReference>
<dbReference type="Gene3D" id="3.10.10.10">
    <property type="entry name" value="HIV Type 1 Reverse Transcriptase, subunit A, domain 1"/>
    <property type="match status" value="1"/>
</dbReference>
<sequence>MRQSIPMTRKEDILDAMSGANWCSTMDLMSAYYQVRMREEDIKYTAFPAYLVLPMGVCNAPATMHRLTSKLFHDLRKTKSFYDDIYIFTKSHSIEEHLEALRKTLDILRDNKLNVKLAKCVFCANDIPCLGDFVGRDGVRMDPD</sequence>
<comment type="caution">
    <text evidence="2">The sequence shown here is derived from an EMBL/GenBank/DDBJ whole genome shotgun (WGS) entry which is preliminary data.</text>
</comment>
<dbReference type="FunFam" id="3.30.70.270:FF:000003">
    <property type="entry name" value="Transposon Ty3-G Gag-Pol polyprotein"/>
    <property type="match status" value="1"/>
</dbReference>
<dbReference type="InterPro" id="IPR043502">
    <property type="entry name" value="DNA/RNA_pol_sf"/>
</dbReference>
<dbReference type="OrthoDB" id="1747086at2759"/>